<dbReference type="AlphaFoldDB" id="A0A1U7HDU1"/>
<dbReference type="InterPro" id="IPR001789">
    <property type="entry name" value="Sig_transdc_resp-reg_receiver"/>
</dbReference>
<dbReference type="EMBL" id="MRCB01000018">
    <property type="protein sequence ID" value="OKH21708.1"/>
    <property type="molecule type" value="Genomic_DNA"/>
</dbReference>
<dbReference type="RefSeq" id="WP_073600329.1">
    <property type="nucleotide sequence ID" value="NZ_MRCB01000018.1"/>
</dbReference>
<dbReference type="SUPFAM" id="SSF52172">
    <property type="entry name" value="CheY-like"/>
    <property type="match status" value="1"/>
</dbReference>
<dbReference type="InterPro" id="IPR050595">
    <property type="entry name" value="Bact_response_regulator"/>
</dbReference>
<name>A0A1U7HDU1_9CYAN</name>
<keyword evidence="5" id="KW-1185">Reference proteome</keyword>
<reference evidence="4 5" key="1">
    <citation type="submission" date="2016-11" db="EMBL/GenBank/DDBJ databases">
        <title>Draft Genome Sequences of Nine Cyanobacterial Strains from Diverse Habitats.</title>
        <authorList>
            <person name="Zhu T."/>
            <person name="Hou S."/>
            <person name="Lu X."/>
            <person name="Hess W.R."/>
        </authorList>
    </citation>
    <scope>NUCLEOTIDE SEQUENCE [LARGE SCALE GENOMIC DNA]</scope>
    <source>
        <strain evidence="4 5">NIES-593</strain>
    </source>
</reference>
<accession>A0A1U7HDU1</accession>
<protein>
    <recommendedName>
        <fullName evidence="3">Response regulatory domain-containing protein</fullName>
    </recommendedName>
</protein>
<proteinExistence type="predicted"/>
<evidence type="ECO:0000313" key="4">
    <source>
        <dbReference type="EMBL" id="OKH21708.1"/>
    </source>
</evidence>
<comment type="caution">
    <text evidence="4">The sequence shown here is derived from an EMBL/GenBank/DDBJ whole genome shotgun (WGS) entry which is preliminary data.</text>
</comment>
<sequence length="120" mass="13517">MKRILIIEKHPLYRAEICRLLRFDKYQVLQAENGIEGLNLAREKHPDLILCDVEIPGLDGYKVLESLRADTTASKIPFVFLAGRIDVDSHSRAMKLGASAYLSKLVSPSELLRVIATKLK</sequence>
<dbReference type="PANTHER" id="PTHR44591">
    <property type="entry name" value="STRESS RESPONSE REGULATOR PROTEIN 1"/>
    <property type="match status" value="1"/>
</dbReference>
<feature type="modified residue" description="4-aspartylphosphate" evidence="2">
    <location>
        <position position="52"/>
    </location>
</feature>
<dbReference type="OrthoDB" id="508510at2"/>
<evidence type="ECO:0000259" key="3">
    <source>
        <dbReference type="PROSITE" id="PS50110"/>
    </source>
</evidence>
<dbReference type="InterPro" id="IPR011006">
    <property type="entry name" value="CheY-like_superfamily"/>
</dbReference>
<organism evidence="4 5">
    <name type="scientific">Hydrococcus rivularis NIES-593</name>
    <dbReference type="NCBI Taxonomy" id="1921803"/>
    <lineage>
        <taxon>Bacteria</taxon>
        <taxon>Bacillati</taxon>
        <taxon>Cyanobacteriota</taxon>
        <taxon>Cyanophyceae</taxon>
        <taxon>Pleurocapsales</taxon>
        <taxon>Hydrococcaceae</taxon>
        <taxon>Hydrococcus</taxon>
    </lineage>
</organism>
<dbReference type="CDD" id="cd00156">
    <property type="entry name" value="REC"/>
    <property type="match status" value="1"/>
</dbReference>
<dbReference type="SMART" id="SM00448">
    <property type="entry name" value="REC"/>
    <property type="match status" value="1"/>
</dbReference>
<dbReference type="Gene3D" id="3.40.50.2300">
    <property type="match status" value="1"/>
</dbReference>
<dbReference type="PANTHER" id="PTHR44591:SF23">
    <property type="entry name" value="CHEY SUBFAMILY"/>
    <property type="match status" value="1"/>
</dbReference>
<dbReference type="Pfam" id="PF00072">
    <property type="entry name" value="Response_reg"/>
    <property type="match status" value="1"/>
</dbReference>
<dbReference type="Proteomes" id="UP000186868">
    <property type="component" value="Unassembled WGS sequence"/>
</dbReference>
<dbReference type="PROSITE" id="PS50110">
    <property type="entry name" value="RESPONSE_REGULATORY"/>
    <property type="match status" value="1"/>
</dbReference>
<evidence type="ECO:0000256" key="2">
    <source>
        <dbReference type="PROSITE-ProRule" id="PRU00169"/>
    </source>
</evidence>
<dbReference type="STRING" id="1921803.NIES593_14845"/>
<dbReference type="GO" id="GO:0000160">
    <property type="term" value="P:phosphorelay signal transduction system"/>
    <property type="evidence" value="ECO:0007669"/>
    <property type="project" value="InterPro"/>
</dbReference>
<evidence type="ECO:0000256" key="1">
    <source>
        <dbReference type="ARBA" id="ARBA00022553"/>
    </source>
</evidence>
<evidence type="ECO:0000313" key="5">
    <source>
        <dbReference type="Proteomes" id="UP000186868"/>
    </source>
</evidence>
<keyword evidence="1 2" id="KW-0597">Phosphoprotein</keyword>
<feature type="domain" description="Response regulatory" evidence="3">
    <location>
        <begin position="3"/>
        <end position="119"/>
    </location>
</feature>
<gene>
    <name evidence="4" type="ORF">NIES593_14845</name>
</gene>